<dbReference type="Gene3D" id="3.40.50.150">
    <property type="entry name" value="Vaccinia Virus protein VP39"/>
    <property type="match status" value="1"/>
</dbReference>
<dbReference type="Proteomes" id="UP000664357">
    <property type="component" value="Unassembled WGS sequence"/>
</dbReference>
<dbReference type="CDD" id="cd02440">
    <property type="entry name" value="AdoMet_MTases"/>
    <property type="match status" value="1"/>
</dbReference>
<dbReference type="RefSeq" id="WP_207703672.1">
    <property type="nucleotide sequence ID" value="NZ_JAFREL020000002.1"/>
</dbReference>
<feature type="domain" description="Methyltransferase" evidence="1">
    <location>
        <begin position="42"/>
        <end position="139"/>
    </location>
</feature>
<protein>
    <recommendedName>
        <fullName evidence="1">Methyltransferase domain-containing protein</fullName>
    </recommendedName>
</protein>
<dbReference type="InterPro" id="IPR041698">
    <property type="entry name" value="Methyltransf_25"/>
</dbReference>
<proteinExistence type="predicted"/>
<dbReference type="EMBL" id="JAFREL020000002">
    <property type="protein sequence ID" value="MEO1770719.1"/>
    <property type="molecule type" value="Genomic_DNA"/>
</dbReference>
<keyword evidence="3" id="KW-1185">Reference proteome</keyword>
<name>A0ABV0EQ01_9ENTE</name>
<dbReference type="PANTHER" id="PTHR44068:SF11">
    <property type="entry name" value="GERANYL DIPHOSPHATE 2-C-METHYLTRANSFERASE"/>
    <property type="match status" value="1"/>
</dbReference>
<dbReference type="PANTHER" id="PTHR44068">
    <property type="entry name" value="ZGC:194242"/>
    <property type="match status" value="1"/>
</dbReference>
<organism evidence="2 3">
    <name type="scientific">Candidatus Enterococcus ferrettii</name>
    <dbReference type="NCBI Taxonomy" id="2815324"/>
    <lineage>
        <taxon>Bacteria</taxon>
        <taxon>Bacillati</taxon>
        <taxon>Bacillota</taxon>
        <taxon>Bacilli</taxon>
        <taxon>Lactobacillales</taxon>
        <taxon>Enterococcaceae</taxon>
        <taxon>Enterococcus</taxon>
    </lineage>
</organism>
<dbReference type="InterPro" id="IPR029063">
    <property type="entry name" value="SAM-dependent_MTases_sf"/>
</dbReference>
<accession>A0ABV0EQ01</accession>
<sequence>MSDKKVGHTFLASLGKTRLRPGGIEATSWLMKQAQFSKDDYVLEVACNMGTTLIEIAQTYHCKMIGVDLDSQALEKAKSAIKAAKLENQVTVQQGNALKLPFDDNTFDMVINEAMLTMLAQSAKEKALREYYRVLKPGGKLLTHDIALKVEDSEQMDQLSRTINMRVAPLTKSLWQSLYQQIGFRNIASQTGEMSLMSPRGMVRDEGLIGTARIIRNGLKEENREQFLAMFHYFKNQRNNLQYIVNCVEK</sequence>
<evidence type="ECO:0000313" key="2">
    <source>
        <dbReference type="EMBL" id="MEO1770719.1"/>
    </source>
</evidence>
<dbReference type="SUPFAM" id="SSF53335">
    <property type="entry name" value="S-adenosyl-L-methionine-dependent methyltransferases"/>
    <property type="match status" value="1"/>
</dbReference>
<comment type="caution">
    <text evidence="2">The sequence shown here is derived from an EMBL/GenBank/DDBJ whole genome shotgun (WGS) entry which is preliminary data.</text>
</comment>
<dbReference type="Pfam" id="PF13649">
    <property type="entry name" value="Methyltransf_25"/>
    <property type="match status" value="1"/>
</dbReference>
<evidence type="ECO:0000259" key="1">
    <source>
        <dbReference type="Pfam" id="PF13649"/>
    </source>
</evidence>
<reference evidence="2 3" key="1">
    <citation type="submission" date="2024-02" db="EMBL/GenBank/DDBJ databases">
        <title>The Genome Sequence of Enterococcus sp. DIV0159.</title>
        <authorList>
            <person name="Earl A."/>
            <person name="Manson A."/>
            <person name="Gilmore M."/>
            <person name="Sanders J."/>
            <person name="Shea T."/>
            <person name="Howe W."/>
            <person name="Livny J."/>
            <person name="Cuomo C."/>
            <person name="Neafsey D."/>
            <person name="Birren B."/>
        </authorList>
    </citation>
    <scope>NUCLEOTIDE SEQUENCE [LARGE SCALE GENOMIC DNA]</scope>
    <source>
        <strain evidence="2 3">665A</strain>
    </source>
</reference>
<gene>
    <name evidence="2" type="ORF">JZO67_002672</name>
</gene>
<dbReference type="InterPro" id="IPR050447">
    <property type="entry name" value="Erg6_SMT_methyltransf"/>
</dbReference>
<evidence type="ECO:0000313" key="3">
    <source>
        <dbReference type="Proteomes" id="UP000664357"/>
    </source>
</evidence>